<dbReference type="AlphaFoldDB" id="A0AAN6ZWS6"/>
<feature type="region of interest" description="Disordered" evidence="1">
    <location>
        <begin position="89"/>
        <end position="166"/>
    </location>
</feature>
<feature type="region of interest" description="Disordered" evidence="1">
    <location>
        <begin position="1"/>
        <end position="47"/>
    </location>
</feature>
<accession>A0AAN6ZWS6</accession>
<comment type="caution">
    <text evidence="2">The sequence shown here is derived from an EMBL/GenBank/DDBJ whole genome shotgun (WGS) entry which is preliminary data.</text>
</comment>
<feature type="compositionally biased region" description="Polar residues" evidence="1">
    <location>
        <begin position="129"/>
        <end position="139"/>
    </location>
</feature>
<evidence type="ECO:0008006" key="4">
    <source>
        <dbReference type="Google" id="ProtNLM"/>
    </source>
</evidence>
<reference evidence="2" key="1">
    <citation type="journal article" date="2023" name="Mol. Phylogenet. Evol.">
        <title>Genome-scale phylogeny and comparative genomics of the fungal order Sordariales.</title>
        <authorList>
            <person name="Hensen N."/>
            <person name="Bonometti L."/>
            <person name="Westerberg I."/>
            <person name="Brannstrom I.O."/>
            <person name="Guillou S."/>
            <person name="Cros-Aarteil S."/>
            <person name="Calhoun S."/>
            <person name="Haridas S."/>
            <person name="Kuo A."/>
            <person name="Mondo S."/>
            <person name="Pangilinan J."/>
            <person name="Riley R."/>
            <person name="LaButti K."/>
            <person name="Andreopoulos B."/>
            <person name="Lipzen A."/>
            <person name="Chen C."/>
            <person name="Yan M."/>
            <person name="Daum C."/>
            <person name="Ng V."/>
            <person name="Clum A."/>
            <person name="Steindorff A."/>
            <person name="Ohm R.A."/>
            <person name="Martin F."/>
            <person name="Silar P."/>
            <person name="Natvig D.O."/>
            <person name="Lalanne C."/>
            <person name="Gautier V."/>
            <person name="Ament-Velasquez S.L."/>
            <person name="Kruys A."/>
            <person name="Hutchinson M.I."/>
            <person name="Powell A.J."/>
            <person name="Barry K."/>
            <person name="Miller A.N."/>
            <person name="Grigoriev I.V."/>
            <person name="Debuchy R."/>
            <person name="Gladieux P."/>
            <person name="Hiltunen Thoren M."/>
            <person name="Johannesson H."/>
        </authorList>
    </citation>
    <scope>NUCLEOTIDE SEQUENCE</scope>
    <source>
        <strain evidence="2">CBS 538.74</strain>
    </source>
</reference>
<reference evidence="2" key="2">
    <citation type="submission" date="2023-05" db="EMBL/GenBank/DDBJ databases">
        <authorList>
            <consortium name="Lawrence Berkeley National Laboratory"/>
            <person name="Steindorff A."/>
            <person name="Hensen N."/>
            <person name="Bonometti L."/>
            <person name="Westerberg I."/>
            <person name="Brannstrom I.O."/>
            <person name="Guillou S."/>
            <person name="Cros-Aarteil S."/>
            <person name="Calhoun S."/>
            <person name="Haridas S."/>
            <person name="Kuo A."/>
            <person name="Mondo S."/>
            <person name="Pangilinan J."/>
            <person name="Riley R."/>
            <person name="Labutti K."/>
            <person name="Andreopoulos B."/>
            <person name="Lipzen A."/>
            <person name="Chen C."/>
            <person name="Yanf M."/>
            <person name="Daum C."/>
            <person name="Ng V."/>
            <person name="Clum A."/>
            <person name="Ohm R."/>
            <person name="Martin F."/>
            <person name="Silar P."/>
            <person name="Natvig D."/>
            <person name="Lalanne C."/>
            <person name="Gautier V."/>
            <person name="Ament-Velasquez S.L."/>
            <person name="Kruys A."/>
            <person name="Hutchinson M.I."/>
            <person name="Powell A.J."/>
            <person name="Barry K."/>
            <person name="Miller A.N."/>
            <person name="Grigoriev I.V."/>
            <person name="Debuchy R."/>
            <person name="Gladieux P."/>
            <person name="Thoren M.H."/>
            <person name="Johannesson H."/>
        </authorList>
    </citation>
    <scope>NUCLEOTIDE SEQUENCE</scope>
    <source>
        <strain evidence="2">CBS 538.74</strain>
    </source>
</reference>
<evidence type="ECO:0000256" key="1">
    <source>
        <dbReference type="SAM" id="MobiDB-lite"/>
    </source>
</evidence>
<sequence length="533" mass="59937">MSDSPDRLGPFHGATASSGHPSGEYPAPRNYLSDEETASSTSLPWDDLFDWDKCARDGLTDVTTLSDVPSEGMPAAGSSILAAAKPVAATPNPDMDCPMPDAPSRELQPPHVWPRVPDPHPPRNIDMQLDTSPSPSSPTEMRHEGQSQATSPPSHKRRRVVKDREQTSQVRYLKACFRCKMNKSECGSSIVCVPCSKRPLSESACVRKPLEPRVTSTAKRWSWNGPTVLIPKGEQPVDRATPLFISFSESIDSPYLEVAIRQCGPRWSIAPGEPPSLDKIQHWMEDQIRAESRTDFEAEMDKLLLKFVRRPEIELQPRGKELLSNLFKMRCMWKVWSCKQLFGRPQPGSPAIPFNARVESIQDWLQLVAAQEISELEGKILHEIDEYVANKGNLNLVMTWFVLWQMILIYRQSLNCVVQQKQTNAAPIAIAVTPMNPSRHTFRETTQGLFEAIIVIYSAVFHKKTTFEKIRTAGRQEFADDDVLYGAYQKAWQTLPDFYRQVLGQVSPTDALFIECIITKESGILAKDPPARR</sequence>
<dbReference type="EMBL" id="MU857005">
    <property type="protein sequence ID" value="KAK4151671.1"/>
    <property type="molecule type" value="Genomic_DNA"/>
</dbReference>
<evidence type="ECO:0000313" key="2">
    <source>
        <dbReference type="EMBL" id="KAK4151671.1"/>
    </source>
</evidence>
<protein>
    <recommendedName>
        <fullName evidence="4">Zn(2)-C6 fungal-type domain-containing protein</fullName>
    </recommendedName>
</protein>
<keyword evidence="3" id="KW-1185">Reference proteome</keyword>
<gene>
    <name evidence="2" type="ORF">C8A00DRAFT_35670</name>
</gene>
<proteinExistence type="predicted"/>
<organism evidence="2 3">
    <name type="scientific">Chaetomidium leptoderma</name>
    <dbReference type="NCBI Taxonomy" id="669021"/>
    <lineage>
        <taxon>Eukaryota</taxon>
        <taxon>Fungi</taxon>
        <taxon>Dikarya</taxon>
        <taxon>Ascomycota</taxon>
        <taxon>Pezizomycotina</taxon>
        <taxon>Sordariomycetes</taxon>
        <taxon>Sordariomycetidae</taxon>
        <taxon>Sordariales</taxon>
        <taxon>Chaetomiaceae</taxon>
        <taxon>Chaetomidium</taxon>
    </lineage>
</organism>
<evidence type="ECO:0000313" key="3">
    <source>
        <dbReference type="Proteomes" id="UP001302745"/>
    </source>
</evidence>
<name>A0AAN6ZWS6_9PEZI</name>
<dbReference type="Proteomes" id="UP001302745">
    <property type="component" value="Unassembled WGS sequence"/>
</dbReference>